<feature type="region of interest" description="Disordered" evidence="1">
    <location>
        <begin position="81"/>
        <end position="146"/>
    </location>
</feature>
<organism evidence="2 3">
    <name type="scientific">Plicaturopsis crispa FD-325 SS-3</name>
    <dbReference type="NCBI Taxonomy" id="944288"/>
    <lineage>
        <taxon>Eukaryota</taxon>
        <taxon>Fungi</taxon>
        <taxon>Dikarya</taxon>
        <taxon>Basidiomycota</taxon>
        <taxon>Agaricomycotina</taxon>
        <taxon>Agaricomycetes</taxon>
        <taxon>Agaricomycetidae</taxon>
        <taxon>Amylocorticiales</taxon>
        <taxon>Amylocorticiaceae</taxon>
        <taxon>Plicatura</taxon>
        <taxon>Plicaturopsis crispa</taxon>
    </lineage>
</organism>
<sequence>MVTKQRYDPTAGTSTHPNMAAAKDAFQGHSLDTPPVGFLHGPSIAPGAQVASSLVVDVTTTTVGPTPTSLPVAVTVSSTLPTTSIAGSPPQRAPITPPATLDSSSSVASLASIDGPGTAPQLSHSALSGPSEDATPASSVSPRPPPIKFRIVNPLVNITLSPSIPPVPKTPPVRTDISQGAALDLCADGPASSASASSKQSEDSERIPPAVPSGSAPTETNASETASGSMGRSPSDRVSQEAASGTARNLPDLQHLSGAAGLPASAPPASEPPSILDVPPIAVLAPSQEAANKKRKVSAARPGGSNAGGKMKPGTSRTARNLCALDWVIANPTGTTSAFKRYWDDEISLEDKKKYQASAKATVAAN</sequence>
<gene>
    <name evidence="2" type="ORF">PLICRDRAFT_180255</name>
</gene>
<feature type="region of interest" description="Disordered" evidence="1">
    <location>
        <begin position="186"/>
        <end position="315"/>
    </location>
</feature>
<dbReference type="Proteomes" id="UP000053263">
    <property type="component" value="Unassembled WGS sequence"/>
</dbReference>
<evidence type="ECO:0000256" key="1">
    <source>
        <dbReference type="SAM" id="MobiDB-lite"/>
    </source>
</evidence>
<evidence type="ECO:0000313" key="3">
    <source>
        <dbReference type="Proteomes" id="UP000053263"/>
    </source>
</evidence>
<dbReference type="OrthoDB" id="2689266at2759"/>
<reference evidence="2 3" key="1">
    <citation type="submission" date="2014-06" db="EMBL/GenBank/DDBJ databases">
        <title>Evolutionary Origins and Diversification of the Mycorrhizal Mutualists.</title>
        <authorList>
            <consortium name="DOE Joint Genome Institute"/>
            <consortium name="Mycorrhizal Genomics Consortium"/>
            <person name="Kohler A."/>
            <person name="Kuo A."/>
            <person name="Nagy L.G."/>
            <person name="Floudas D."/>
            <person name="Copeland A."/>
            <person name="Barry K.W."/>
            <person name="Cichocki N."/>
            <person name="Veneault-Fourrey C."/>
            <person name="LaButti K."/>
            <person name="Lindquist E.A."/>
            <person name="Lipzen A."/>
            <person name="Lundell T."/>
            <person name="Morin E."/>
            <person name="Murat C."/>
            <person name="Riley R."/>
            <person name="Ohm R."/>
            <person name="Sun H."/>
            <person name="Tunlid A."/>
            <person name="Henrissat B."/>
            <person name="Grigoriev I.V."/>
            <person name="Hibbett D.S."/>
            <person name="Martin F."/>
        </authorList>
    </citation>
    <scope>NUCLEOTIDE SEQUENCE [LARGE SCALE GENOMIC DNA]</scope>
    <source>
        <strain evidence="2 3">FD-325 SS-3</strain>
    </source>
</reference>
<proteinExistence type="predicted"/>
<feature type="region of interest" description="Disordered" evidence="1">
    <location>
        <begin position="1"/>
        <end position="38"/>
    </location>
</feature>
<keyword evidence="3" id="KW-1185">Reference proteome</keyword>
<accession>A0A0C9T6D1</accession>
<evidence type="ECO:0000313" key="2">
    <source>
        <dbReference type="EMBL" id="KII83653.1"/>
    </source>
</evidence>
<name>A0A0C9T6D1_PLICR</name>
<dbReference type="HOGENOM" id="CLU_756748_0_0_1"/>
<feature type="compositionally biased region" description="Low complexity" evidence="1">
    <location>
        <begin position="103"/>
        <end position="112"/>
    </location>
</feature>
<feature type="compositionally biased region" description="Polar residues" evidence="1">
    <location>
        <begin position="215"/>
        <end position="232"/>
    </location>
</feature>
<protein>
    <submittedName>
        <fullName evidence="2">Uncharacterized protein</fullName>
    </submittedName>
</protein>
<dbReference type="AlphaFoldDB" id="A0A0C9T6D1"/>
<dbReference type="EMBL" id="KN832575">
    <property type="protein sequence ID" value="KII83653.1"/>
    <property type="molecule type" value="Genomic_DNA"/>
</dbReference>